<evidence type="ECO:0000256" key="1">
    <source>
        <dbReference type="SAM" id="MobiDB-lite"/>
    </source>
</evidence>
<reference evidence="3 4" key="1">
    <citation type="submission" date="2024-01" db="EMBL/GenBank/DDBJ databases">
        <title>Genome assemblies of Stephania.</title>
        <authorList>
            <person name="Yang L."/>
        </authorList>
    </citation>
    <scope>NUCLEOTIDE SEQUENCE [LARGE SCALE GENOMIC DNA]</scope>
    <source>
        <strain evidence="3">QJT</strain>
        <tissue evidence="3">Leaf</tissue>
    </source>
</reference>
<name>A0AAP0EG48_9MAGN</name>
<keyword evidence="2" id="KW-0812">Transmembrane</keyword>
<dbReference type="EMBL" id="JBBNAE010000010">
    <property type="protein sequence ID" value="KAK9091565.1"/>
    <property type="molecule type" value="Genomic_DNA"/>
</dbReference>
<feature type="compositionally biased region" description="Low complexity" evidence="1">
    <location>
        <begin position="20"/>
        <end position="32"/>
    </location>
</feature>
<dbReference type="Proteomes" id="UP001417504">
    <property type="component" value="Unassembled WGS sequence"/>
</dbReference>
<keyword evidence="2" id="KW-0472">Membrane</keyword>
<dbReference type="GO" id="GO:0009773">
    <property type="term" value="P:photosynthetic electron transport in photosystem I"/>
    <property type="evidence" value="ECO:0007669"/>
    <property type="project" value="InterPro"/>
</dbReference>
<evidence type="ECO:0000313" key="4">
    <source>
        <dbReference type="Proteomes" id="UP001417504"/>
    </source>
</evidence>
<evidence type="ECO:0000313" key="3">
    <source>
        <dbReference type="EMBL" id="KAK9091565.1"/>
    </source>
</evidence>
<protein>
    <recommendedName>
        <fullName evidence="5">Chlororespiratory reduction 3</fullName>
    </recommendedName>
</protein>
<dbReference type="GO" id="GO:0010598">
    <property type="term" value="C:NAD(P)H dehydrogenase complex (plastoquinone)"/>
    <property type="evidence" value="ECO:0007669"/>
    <property type="project" value="InterPro"/>
</dbReference>
<dbReference type="PANTHER" id="PTHR36340:SF1">
    <property type="entry name" value="NAD(P)H DEHYDROGENASE SUBUNIT CRR3, CHLOROPLASTIC-RELATED"/>
    <property type="match status" value="1"/>
</dbReference>
<dbReference type="InterPro" id="IPR038931">
    <property type="entry name" value="CRR3"/>
</dbReference>
<dbReference type="GO" id="GO:0009535">
    <property type="term" value="C:chloroplast thylakoid membrane"/>
    <property type="evidence" value="ECO:0007669"/>
    <property type="project" value="InterPro"/>
</dbReference>
<feature type="transmembrane region" description="Helical" evidence="2">
    <location>
        <begin position="133"/>
        <end position="156"/>
    </location>
</feature>
<organism evidence="3 4">
    <name type="scientific">Stephania japonica</name>
    <dbReference type="NCBI Taxonomy" id="461633"/>
    <lineage>
        <taxon>Eukaryota</taxon>
        <taxon>Viridiplantae</taxon>
        <taxon>Streptophyta</taxon>
        <taxon>Embryophyta</taxon>
        <taxon>Tracheophyta</taxon>
        <taxon>Spermatophyta</taxon>
        <taxon>Magnoliopsida</taxon>
        <taxon>Ranunculales</taxon>
        <taxon>Menispermaceae</taxon>
        <taxon>Menispermoideae</taxon>
        <taxon>Cissampelideae</taxon>
        <taxon>Stephania</taxon>
    </lineage>
</organism>
<dbReference type="AlphaFoldDB" id="A0AAP0EG48"/>
<accession>A0AAP0EG48</accession>
<proteinExistence type="predicted"/>
<feature type="region of interest" description="Disordered" evidence="1">
    <location>
        <begin position="20"/>
        <end position="40"/>
    </location>
</feature>
<keyword evidence="4" id="KW-1185">Reference proteome</keyword>
<comment type="caution">
    <text evidence="3">The sequence shown here is derived from an EMBL/GenBank/DDBJ whole genome shotgun (WGS) entry which is preliminary data.</text>
</comment>
<keyword evidence="2" id="KW-1133">Transmembrane helix</keyword>
<dbReference type="PANTHER" id="PTHR36340">
    <property type="entry name" value="NAD(P)H DEHYDROGENASE SUBUNIT CRR3, CHLOROPLASTIC-RELATED"/>
    <property type="match status" value="1"/>
</dbReference>
<sequence>MACSSYFSTPTTSILRASSSLHTNNSNNNNSSLPIKNHPKIGLPRSRIASLTPQQQQQQQQQPTLAEIERAIGASSFGETDSRRFGEKSSLFDFLSSSPIGQPEGEVERKLRETGEWIIQTTEGDSPSSGHNILMLVCLGILPVWLLFLAVASGLLKLPFTSPALDNLLM</sequence>
<evidence type="ECO:0000256" key="2">
    <source>
        <dbReference type="SAM" id="Phobius"/>
    </source>
</evidence>
<gene>
    <name evidence="3" type="ORF">Sjap_024742</name>
</gene>
<evidence type="ECO:0008006" key="5">
    <source>
        <dbReference type="Google" id="ProtNLM"/>
    </source>
</evidence>